<reference evidence="2 3" key="1">
    <citation type="submission" date="2017-07" db="EMBL/GenBank/DDBJ databases">
        <title>Phylogenetic study on the rhizospheric bacterium Ochrobactrum sp. A44.</title>
        <authorList>
            <person name="Krzyzanowska D.M."/>
            <person name="Ossowicki A."/>
            <person name="Rajewska M."/>
            <person name="Maciag T."/>
            <person name="Kaczynski Z."/>
            <person name="Czerwicka M."/>
            <person name="Jafra S."/>
        </authorList>
    </citation>
    <scope>NUCLEOTIDE SEQUENCE [LARGE SCALE GENOMIC DNA]</scope>
    <source>
        <strain evidence="2 3">CCUG 30717</strain>
    </source>
</reference>
<name>A0A256G6Y2_9HYPH</name>
<sequence length="76" mass="8135">MGEGKEKEIHGFDATALAVLHRLRTAAGTAEEVSGGDAHSEDRSNREDARKPGDPDDPSAGDDEPPRFSPGSLHRR</sequence>
<dbReference type="GO" id="GO:0006508">
    <property type="term" value="P:proteolysis"/>
    <property type="evidence" value="ECO:0007669"/>
    <property type="project" value="UniProtKB-KW"/>
</dbReference>
<evidence type="ECO:0000313" key="3">
    <source>
        <dbReference type="Proteomes" id="UP000216188"/>
    </source>
</evidence>
<dbReference type="GO" id="GO:0008233">
    <property type="term" value="F:peptidase activity"/>
    <property type="evidence" value="ECO:0007669"/>
    <property type="project" value="UniProtKB-KW"/>
</dbReference>
<dbReference type="AlphaFoldDB" id="A0A256G6Y2"/>
<keyword evidence="3" id="KW-1185">Reference proteome</keyword>
<evidence type="ECO:0000256" key="1">
    <source>
        <dbReference type="SAM" id="MobiDB-lite"/>
    </source>
</evidence>
<organism evidence="2 3">
    <name type="scientific">Brucella pseudogrignonensis</name>
    <dbReference type="NCBI Taxonomy" id="419475"/>
    <lineage>
        <taxon>Bacteria</taxon>
        <taxon>Pseudomonadati</taxon>
        <taxon>Pseudomonadota</taxon>
        <taxon>Alphaproteobacteria</taxon>
        <taxon>Hyphomicrobiales</taxon>
        <taxon>Brucellaceae</taxon>
        <taxon>Brucella/Ochrobactrum group</taxon>
        <taxon>Brucella</taxon>
    </lineage>
</organism>
<keyword evidence="2" id="KW-0645">Protease</keyword>
<accession>A0A256G6Y2</accession>
<protein>
    <submittedName>
        <fullName evidence="2">Periplasmic serine proteases domain protein</fullName>
    </submittedName>
</protein>
<dbReference type="EMBL" id="NNRM01000043">
    <property type="protein sequence ID" value="OYR22798.1"/>
    <property type="molecule type" value="Genomic_DNA"/>
</dbReference>
<comment type="caution">
    <text evidence="2">The sequence shown here is derived from an EMBL/GenBank/DDBJ whole genome shotgun (WGS) entry which is preliminary data.</text>
</comment>
<gene>
    <name evidence="2" type="ORF">CEV34_4190</name>
</gene>
<evidence type="ECO:0000313" key="2">
    <source>
        <dbReference type="EMBL" id="OYR22798.1"/>
    </source>
</evidence>
<feature type="region of interest" description="Disordered" evidence="1">
    <location>
        <begin position="27"/>
        <end position="76"/>
    </location>
</feature>
<proteinExistence type="predicted"/>
<feature type="compositionally biased region" description="Basic and acidic residues" evidence="1">
    <location>
        <begin position="38"/>
        <end position="54"/>
    </location>
</feature>
<keyword evidence="2" id="KW-0378">Hydrolase</keyword>
<dbReference type="Proteomes" id="UP000216188">
    <property type="component" value="Unassembled WGS sequence"/>
</dbReference>